<gene>
    <name evidence="14" type="ORF">AURANDRAFT_25558</name>
</gene>
<dbReference type="Gene3D" id="3.30.390.30">
    <property type="match status" value="1"/>
</dbReference>
<organism evidence="15">
    <name type="scientific">Aureococcus anophagefferens</name>
    <name type="common">Harmful bloom alga</name>
    <dbReference type="NCBI Taxonomy" id="44056"/>
    <lineage>
        <taxon>Eukaryota</taxon>
        <taxon>Sar</taxon>
        <taxon>Stramenopiles</taxon>
        <taxon>Ochrophyta</taxon>
        <taxon>Pelagophyceae</taxon>
        <taxon>Pelagomonadales</taxon>
        <taxon>Pelagomonadaceae</taxon>
        <taxon>Aureococcus</taxon>
    </lineage>
</organism>
<dbReference type="SUPFAM" id="SSF51905">
    <property type="entry name" value="FAD/NAD(P)-binding domain"/>
    <property type="match status" value="1"/>
</dbReference>
<keyword evidence="11" id="KW-0521">NADP</keyword>
<proteinExistence type="inferred from homology"/>
<feature type="domain" description="Pyridine nucleotide-disulphide oxidoreductase dimerisation" evidence="12">
    <location>
        <begin position="346"/>
        <end position="460"/>
    </location>
</feature>
<dbReference type="NCBIfam" id="TIGR01421">
    <property type="entry name" value="gluta_reduc_1"/>
    <property type="match status" value="1"/>
</dbReference>
<dbReference type="GO" id="GO:0006749">
    <property type="term" value="P:glutathione metabolic process"/>
    <property type="evidence" value="ECO:0007669"/>
    <property type="project" value="InterPro"/>
</dbReference>
<keyword evidence="5" id="KW-1015">Disulfide bond</keyword>
<comment type="function">
    <text evidence="11">Catalyzes the reduction of glutathione disulfide (GSSG) to reduced glutathione (GSH). Constitutes the major mechanism to maintain a high GSH:GSSG ratio in the cytosol.</text>
</comment>
<evidence type="ECO:0000256" key="10">
    <source>
        <dbReference type="RuleBase" id="RU003691"/>
    </source>
</evidence>
<dbReference type="GO" id="GO:0045454">
    <property type="term" value="P:cell redox homeostasis"/>
    <property type="evidence" value="ECO:0007669"/>
    <property type="project" value="InterPro"/>
</dbReference>
<sequence length="483" mass="50580">MAAKEHFDYLVIGAGSGGIASAKRAAQVHGKKVAVVERGALGGTCVNVGCVPKKVMFNAAHIMECLHDAPLYQYSGAEDVKLDWGKLKTARDNYVVRLNGIYGRGLDGADITTLTGLASFGDDGEVMVGGEAYTADHVLVAVGGVPSLPLELEGGEHTITSDGFFELEAMPESCLVVGAGYIAVEMAGILNALGCDTTLAVRGDKALRAFDELLSTTLDAEMKRAGMKIATGTTLAKVELVDGKKVVTTTDGATLGPFDEVLMAVGRKPLVEPLKLENAGVDLNDEGYVAVDEYQRTTSEHNVYALGDVCGAIELTPMAIAAGRRLSDRLFGGPECANAKADYEGVPTVVFSHPTIGTIGLTEAEALEKYGEANVKVWTSTFVNLWYGPMPIDPSDKPKTAMKLVTAGANELVVGLHVIGLGADEMLQGFGVAMKMGATKADFDSCIALHPTAAEEFVTLAPWGQGAGDKMGDRSAAPTPVLH</sequence>
<dbReference type="InterPro" id="IPR006322">
    <property type="entry name" value="Glutathione_Rdtase_euk/bac"/>
</dbReference>
<keyword evidence="4 10" id="KW-0560">Oxidoreductase</keyword>
<dbReference type="OrthoDB" id="5956163at2759"/>
<dbReference type="InterPro" id="IPR004099">
    <property type="entry name" value="Pyr_nucl-diS_OxRdtase_dimer"/>
</dbReference>
<reference evidence="14 15" key="1">
    <citation type="journal article" date="2011" name="Proc. Natl. Acad. Sci. U.S.A.">
        <title>Niche of harmful alga Aureococcus anophagefferens revealed through ecogenomics.</title>
        <authorList>
            <person name="Gobler C.J."/>
            <person name="Berry D.L."/>
            <person name="Dyhrman S.T."/>
            <person name="Wilhelm S.W."/>
            <person name="Salamov A."/>
            <person name="Lobanov A.V."/>
            <person name="Zhang Y."/>
            <person name="Collier J.L."/>
            <person name="Wurch L.L."/>
            <person name="Kustka A.B."/>
            <person name="Dill B.D."/>
            <person name="Shah M."/>
            <person name="VerBerkmoes N.C."/>
            <person name="Kuo A."/>
            <person name="Terry A."/>
            <person name="Pangilinan J."/>
            <person name="Lindquist E.A."/>
            <person name="Lucas S."/>
            <person name="Paulsen I.T."/>
            <person name="Hattenrath-Lehmann T.K."/>
            <person name="Talmage S.C."/>
            <person name="Walker E.A."/>
            <person name="Koch F."/>
            <person name="Burson A.M."/>
            <person name="Marcoval M.A."/>
            <person name="Tang Y.Z."/>
            <person name="Lecleir G.R."/>
            <person name="Coyne K.J."/>
            <person name="Berg G.M."/>
            <person name="Bertrand E.M."/>
            <person name="Saito M.A."/>
            <person name="Gladyshev V.N."/>
            <person name="Grigoriev I.V."/>
        </authorList>
    </citation>
    <scope>NUCLEOTIDE SEQUENCE [LARGE SCALE GENOMIC DNA]</scope>
    <source>
        <strain evidence="15">CCMP 1984</strain>
    </source>
</reference>
<dbReference type="PANTHER" id="PTHR42737">
    <property type="entry name" value="GLUTATHIONE REDUCTASE"/>
    <property type="match status" value="1"/>
</dbReference>
<evidence type="ECO:0000256" key="2">
    <source>
        <dbReference type="ARBA" id="ARBA00022630"/>
    </source>
</evidence>
<feature type="binding site" evidence="8">
    <location>
        <position position="266"/>
    </location>
    <ligand>
        <name>NAD(+)</name>
        <dbReference type="ChEBI" id="CHEBI:57540"/>
    </ligand>
</feature>
<name>F0Y8D9_AURAN</name>
<feature type="domain" description="FAD/NAD(P)-binding" evidence="13">
    <location>
        <begin position="7"/>
        <end position="323"/>
    </location>
</feature>
<feature type="active site" description="Proton acceptor" evidence="7">
    <location>
        <position position="450"/>
    </location>
</feature>
<evidence type="ECO:0000256" key="9">
    <source>
        <dbReference type="PIRSR" id="PIRSR000350-4"/>
    </source>
</evidence>
<evidence type="ECO:0000259" key="13">
    <source>
        <dbReference type="Pfam" id="PF07992"/>
    </source>
</evidence>
<dbReference type="Gene3D" id="3.50.50.60">
    <property type="entry name" value="FAD/NAD(P)-binding domain"/>
    <property type="match status" value="2"/>
</dbReference>
<feature type="binding site" evidence="8">
    <location>
        <position position="308"/>
    </location>
    <ligand>
        <name>FAD</name>
        <dbReference type="ChEBI" id="CHEBI:57692"/>
    </ligand>
</feature>
<dbReference type="GeneID" id="20220065"/>
<keyword evidence="6 10" id="KW-0676">Redox-active center</keyword>
<evidence type="ECO:0000256" key="3">
    <source>
        <dbReference type="ARBA" id="ARBA00022827"/>
    </source>
</evidence>
<evidence type="ECO:0000259" key="12">
    <source>
        <dbReference type="Pfam" id="PF02852"/>
    </source>
</evidence>
<dbReference type="SUPFAM" id="SSF55424">
    <property type="entry name" value="FAD/NAD-linked reductases, dimerisation (C-terminal) domain"/>
    <property type="match status" value="1"/>
</dbReference>
<dbReference type="PANTHER" id="PTHR42737:SF2">
    <property type="entry name" value="GLUTATHIONE REDUCTASE"/>
    <property type="match status" value="1"/>
</dbReference>
<evidence type="ECO:0000256" key="4">
    <source>
        <dbReference type="ARBA" id="ARBA00023002"/>
    </source>
</evidence>
<dbReference type="InterPro" id="IPR012999">
    <property type="entry name" value="Pyr_OxRdtase_I_AS"/>
</dbReference>
<evidence type="ECO:0000256" key="5">
    <source>
        <dbReference type="ARBA" id="ARBA00023157"/>
    </source>
</evidence>
<dbReference type="Proteomes" id="UP000002729">
    <property type="component" value="Unassembled WGS sequence"/>
</dbReference>
<dbReference type="GO" id="GO:0005739">
    <property type="term" value="C:mitochondrion"/>
    <property type="evidence" value="ECO:0007669"/>
    <property type="project" value="TreeGrafter"/>
</dbReference>
<evidence type="ECO:0000256" key="8">
    <source>
        <dbReference type="PIRSR" id="PIRSR000350-3"/>
    </source>
</evidence>
<dbReference type="EC" id="1.8.1.7" evidence="11"/>
<keyword evidence="2 10" id="KW-0285">Flavoprotein</keyword>
<evidence type="ECO:0000313" key="15">
    <source>
        <dbReference type="Proteomes" id="UP000002729"/>
    </source>
</evidence>
<dbReference type="InterPro" id="IPR036188">
    <property type="entry name" value="FAD/NAD-bd_sf"/>
</dbReference>
<comment type="similarity">
    <text evidence="1 10">Belongs to the class-I pyridine nucleotide-disulfide oxidoreductase family.</text>
</comment>
<keyword evidence="15" id="KW-1185">Reference proteome</keyword>
<dbReference type="GO" id="GO:0034599">
    <property type="term" value="P:cellular response to oxidative stress"/>
    <property type="evidence" value="ECO:0007669"/>
    <property type="project" value="TreeGrafter"/>
</dbReference>
<dbReference type="InterPro" id="IPR001100">
    <property type="entry name" value="Pyr_nuc-diS_OxRdtase"/>
</dbReference>
<dbReference type="GO" id="GO:0004362">
    <property type="term" value="F:glutathione-disulfide reductase (NADPH) activity"/>
    <property type="evidence" value="ECO:0007669"/>
    <property type="project" value="UniProtKB-EC"/>
</dbReference>
<dbReference type="AlphaFoldDB" id="F0Y8D9"/>
<dbReference type="RefSeq" id="XP_009036716.1">
    <property type="nucleotide sequence ID" value="XM_009038468.1"/>
</dbReference>
<evidence type="ECO:0000256" key="11">
    <source>
        <dbReference type="RuleBase" id="RU365016"/>
    </source>
</evidence>
<dbReference type="Pfam" id="PF02852">
    <property type="entry name" value="Pyr_redox_dim"/>
    <property type="match status" value="1"/>
</dbReference>
<dbReference type="GO" id="GO:0050661">
    <property type="term" value="F:NADP binding"/>
    <property type="evidence" value="ECO:0007669"/>
    <property type="project" value="InterPro"/>
</dbReference>
<dbReference type="InterPro" id="IPR016156">
    <property type="entry name" value="FAD/NAD-linked_Rdtase_dimer_sf"/>
</dbReference>
<comment type="subcellular location">
    <subcellularLocation>
        <location evidence="11">Cytoplasm</location>
    </subcellularLocation>
</comment>
<keyword evidence="8" id="KW-0520">NAD</keyword>
<dbReference type="PROSITE" id="PS00076">
    <property type="entry name" value="PYRIDINE_REDOX_1"/>
    <property type="match status" value="1"/>
</dbReference>
<dbReference type="InParanoid" id="F0Y8D9"/>
<keyword evidence="11" id="KW-0963">Cytoplasm</keyword>
<dbReference type="GO" id="GO:0050660">
    <property type="term" value="F:flavin adenine dinucleotide binding"/>
    <property type="evidence" value="ECO:0007669"/>
    <property type="project" value="InterPro"/>
</dbReference>
<dbReference type="InterPro" id="IPR046952">
    <property type="entry name" value="GSHR/TRXR-like"/>
</dbReference>
<evidence type="ECO:0000256" key="1">
    <source>
        <dbReference type="ARBA" id="ARBA00007532"/>
    </source>
</evidence>
<feature type="binding site" evidence="8">
    <location>
        <position position="54"/>
    </location>
    <ligand>
        <name>FAD</name>
        <dbReference type="ChEBI" id="CHEBI:57692"/>
    </ligand>
</feature>
<keyword evidence="8" id="KW-0547">Nucleotide-binding</keyword>
<evidence type="ECO:0000256" key="6">
    <source>
        <dbReference type="ARBA" id="ARBA00023284"/>
    </source>
</evidence>
<evidence type="ECO:0000256" key="7">
    <source>
        <dbReference type="PIRSR" id="PIRSR000350-2"/>
    </source>
</evidence>
<accession>F0Y8D9</accession>
<dbReference type="KEGG" id="aaf:AURANDRAFT_25558"/>
<dbReference type="PIRSF" id="PIRSF000350">
    <property type="entry name" value="Mercury_reductase_MerA"/>
    <property type="match status" value="1"/>
</dbReference>
<comment type="catalytic activity">
    <reaction evidence="11">
        <text>2 glutathione + NADP(+) = glutathione disulfide + NADPH + H(+)</text>
        <dbReference type="Rhea" id="RHEA:11740"/>
        <dbReference type="ChEBI" id="CHEBI:15378"/>
        <dbReference type="ChEBI" id="CHEBI:57783"/>
        <dbReference type="ChEBI" id="CHEBI:57925"/>
        <dbReference type="ChEBI" id="CHEBI:58297"/>
        <dbReference type="ChEBI" id="CHEBI:58349"/>
        <dbReference type="EC" id="1.8.1.7"/>
    </reaction>
</comment>
<feature type="binding site" evidence="8">
    <location>
        <begin position="178"/>
        <end position="185"/>
    </location>
    <ligand>
        <name>NAD(+)</name>
        <dbReference type="ChEBI" id="CHEBI:57540"/>
    </ligand>
</feature>
<dbReference type="PRINTS" id="PR00411">
    <property type="entry name" value="PNDRDTASEI"/>
</dbReference>
<comment type="cofactor">
    <cofactor evidence="8">
        <name>FAD</name>
        <dbReference type="ChEBI" id="CHEBI:57692"/>
    </cofactor>
    <text evidence="8">Binds 1 FAD per subunit.</text>
</comment>
<dbReference type="FunFam" id="3.30.390.30:FF:000003">
    <property type="entry name" value="Glutathione reductase"/>
    <property type="match status" value="1"/>
</dbReference>
<dbReference type="OMA" id="MSKHYDY"/>
<keyword evidence="3 8" id="KW-0274">FAD</keyword>
<dbReference type="Pfam" id="PF07992">
    <property type="entry name" value="Pyr_redox_2"/>
    <property type="match status" value="1"/>
</dbReference>
<dbReference type="PRINTS" id="PR00368">
    <property type="entry name" value="FADPNR"/>
</dbReference>
<dbReference type="EMBL" id="GL833127">
    <property type="protein sequence ID" value="EGB08730.1"/>
    <property type="molecule type" value="Genomic_DNA"/>
</dbReference>
<protein>
    <recommendedName>
        <fullName evidence="11">Glutathione reductase</fullName>
        <ecNumber evidence="11">1.8.1.7</ecNumber>
    </recommendedName>
</protein>
<dbReference type="NCBIfam" id="NF004776">
    <property type="entry name" value="PRK06116.1"/>
    <property type="match status" value="1"/>
</dbReference>
<dbReference type="InterPro" id="IPR023753">
    <property type="entry name" value="FAD/NAD-binding_dom"/>
</dbReference>
<evidence type="ECO:0000313" key="14">
    <source>
        <dbReference type="EMBL" id="EGB08730.1"/>
    </source>
</evidence>
<feature type="disulfide bond" description="Redox-active" evidence="9">
    <location>
        <begin position="45"/>
        <end position="50"/>
    </location>
</feature>
<dbReference type="GO" id="GO:0005829">
    <property type="term" value="C:cytosol"/>
    <property type="evidence" value="ECO:0007669"/>
    <property type="project" value="TreeGrafter"/>
</dbReference>
<dbReference type="eggNOG" id="KOG0405">
    <property type="taxonomic scope" value="Eukaryota"/>
</dbReference>